<dbReference type="Proteomes" id="UP001589766">
    <property type="component" value="Unassembled WGS sequence"/>
</dbReference>
<reference evidence="2 3" key="1">
    <citation type="submission" date="2024-09" db="EMBL/GenBank/DDBJ databases">
        <authorList>
            <person name="Sun Q."/>
            <person name="Mori K."/>
        </authorList>
    </citation>
    <scope>NUCLEOTIDE SEQUENCE [LARGE SCALE GENOMIC DNA]</scope>
    <source>
        <strain evidence="2 3">CCM 7609</strain>
    </source>
</reference>
<dbReference type="NCBIfam" id="TIGR02669">
    <property type="entry name" value="SpoIID_LytB"/>
    <property type="match status" value="1"/>
</dbReference>
<dbReference type="InterPro" id="IPR013486">
    <property type="entry name" value="SpoIID/LytB"/>
</dbReference>
<comment type="caution">
    <text evidence="2">The sequence shown here is derived from an EMBL/GenBank/DDBJ whole genome shotgun (WGS) entry which is preliminary data.</text>
</comment>
<evidence type="ECO:0000313" key="3">
    <source>
        <dbReference type="Proteomes" id="UP001589766"/>
    </source>
</evidence>
<evidence type="ECO:0000259" key="1">
    <source>
        <dbReference type="Pfam" id="PF08486"/>
    </source>
</evidence>
<dbReference type="Pfam" id="PF08486">
    <property type="entry name" value="SpoIID"/>
    <property type="match status" value="1"/>
</dbReference>
<keyword evidence="3" id="KW-1185">Reference proteome</keyword>
<dbReference type="InterPro" id="IPR013693">
    <property type="entry name" value="SpoIID/LytB_N"/>
</dbReference>
<dbReference type="EMBL" id="JBHLWH010000023">
    <property type="protein sequence ID" value="MFC0248564.1"/>
    <property type="molecule type" value="Genomic_DNA"/>
</dbReference>
<dbReference type="RefSeq" id="WP_378041177.1">
    <property type="nucleotide sequence ID" value="NZ_JBHLWH010000023.1"/>
</dbReference>
<feature type="non-terminal residue" evidence="2">
    <location>
        <position position="1"/>
    </location>
</feature>
<sequence>WGLRTENAHGLTGTKTIATWTRKAARNTSFTVTGSGWGHGVGMSQYGARAMAAGGKSSEQIIDHYYGPAEVRASSLRAGNNVRVHVLSADSIRLEPSNTLRIHTAQGVKQTTEPVRLTVDPNNSRRVLATLGNGNKHAMETANVEWGGTRYWLSGPSGTLTIPQGDGGSRPLTLAHGRVVATVVSGKVNLITELRLNDEYLYGIAEMPSSWPAEALQAQALASRSYALRQTASVKSECDCHVWDEIRSQKFTGWAKESETTGSTRWGDRWVKAVDATLTKNSSGTPTQAQSIWYGNLVADATYYSSSGGSTRDAADVWGNSVAYLTSKRDPYSVSSAAGNPNASWVSTVSQTTMARAFNLKDVVSVRFTTGKDQAIARITGTSSQGDTSTLTGTQFRSRTGVKSAWVSSVVSA</sequence>
<proteinExistence type="predicted"/>
<gene>
    <name evidence="2" type="ORF">ACFFIO_08615</name>
</gene>
<feature type="domain" description="Sporulation stage II protein D amidase enhancer LytB N-terminal" evidence="1">
    <location>
        <begin position="186"/>
        <end position="277"/>
    </location>
</feature>
<protein>
    <submittedName>
        <fullName evidence="2">SpoIID/LytB domain-containing protein</fullName>
    </submittedName>
</protein>
<accession>A0ABV6F5H8</accession>
<organism evidence="2 3">
    <name type="scientific">Citricoccus parietis</name>
    <dbReference type="NCBI Taxonomy" id="592307"/>
    <lineage>
        <taxon>Bacteria</taxon>
        <taxon>Bacillati</taxon>
        <taxon>Actinomycetota</taxon>
        <taxon>Actinomycetes</taxon>
        <taxon>Micrococcales</taxon>
        <taxon>Micrococcaceae</taxon>
        <taxon>Citricoccus</taxon>
    </lineage>
</organism>
<evidence type="ECO:0000313" key="2">
    <source>
        <dbReference type="EMBL" id="MFC0248564.1"/>
    </source>
</evidence>
<name>A0ABV6F5H8_9MICC</name>